<feature type="domain" description="Mur ligase C-terminal" evidence="24">
    <location>
        <begin position="301"/>
        <end position="420"/>
    </location>
</feature>
<dbReference type="SUPFAM" id="SSF53623">
    <property type="entry name" value="MurD-like peptide ligases, catalytic domain"/>
    <property type="match status" value="1"/>
</dbReference>
<dbReference type="GO" id="GO:0004326">
    <property type="term" value="F:tetrahydrofolylpolyglutamate synthase activity"/>
    <property type="evidence" value="ECO:0007669"/>
    <property type="project" value="UniProtKB-EC"/>
</dbReference>
<evidence type="ECO:0000256" key="4">
    <source>
        <dbReference type="ARBA" id="ARBA00005150"/>
    </source>
</evidence>
<dbReference type="InterPro" id="IPR036615">
    <property type="entry name" value="Mur_ligase_C_dom_sf"/>
</dbReference>
<evidence type="ECO:0000256" key="5">
    <source>
        <dbReference type="ARBA" id="ARBA00008276"/>
    </source>
</evidence>
<gene>
    <name evidence="26" type="ORF">DFR31_0097</name>
</gene>
<dbReference type="PANTHER" id="PTHR11136">
    <property type="entry name" value="FOLYLPOLYGLUTAMATE SYNTHASE-RELATED"/>
    <property type="match status" value="1"/>
</dbReference>
<dbReference type="RefSeq" id="WP_170153552.1">
    <property type="nucleotide sequence ID" value="NZ_RCDA01000001.1"/>
</dbReference>
<dbReference type="PANTHER" id="PTHR11136:SF0">
    <property type="entry name" value="DIHYDROFOLATE SYNTHETASE-RELATED"/>
    <property type="match status" value="1"/>
</dbReference>
<dbReference type="FunFam" id="3.40.1190.10:FF:000004">
    <property type="entry name" value="Dihydrofolate synthase/folylpolyglutamate synthase"/>
    <property type="match status" value="1"/>
</dbReference>
<dbReference type="SUPFAM" id="SSF53244">
    <property type="entry name" value="MurD-like peptide ligases, peptide-binding domain"/>
    <property type="match status" value="1"/>
</dbReference>
<comment type="caution">
    <text evidence="26">The sequence shown here is derived from an EMBL/GenBank/DDBJ whole genome shotgun (WGS) entry which is preliminary data.</text>
</comment>
<evidence type="ECO:0000256" key="22">
    <source>
        <dbReference type="ARBA" id="ARBA00049161"/>
    </source>
</evidence>
<evidence type="ECO:0000256" key="18">
    <source>
        <dbReference type="ARBA" id="ARBA00032510"/>
    </source>
</evidence>
<name>A0A498C5H0_9GAMM</name>
<evidence type="ECO:0000256" key="15">
    <source>
        <dbReference type="ARBA" id="ARBA00022909"/>
    </source>
</evidence>
<dbReference type="AlphaFoldDB" id="A0A498C5H0"/>
<proteinExistence type="inferred from homology"/>
<evidence type="ECO:0000259" key="25">
    <source>
        <dbReference type="Pfam" id="PF08245"/>
    </source>
</evidence>
<comment type="catalytic activity">
    <reaction evidence="19">
        <text>(6S)-5,6,7,8-tetrahydrofolyl-(gamma-L-Glu)(n) + L-glutamate + ATP = (6S)-5,6,7,8-tetrahydrofolyl-(gamma-L-Glu)(n+1) + ADP + phosphate + H(+)</text>
        <dbReference type="Rhea" id="RHEA:10580"/>
        <dbReference type="Rhea" id="RHEA-COMP:14738"/>
        <dbReference type="Rhea" id="RHEA-COMP:14740"/>
        <dbReference type="ChEBI" id="CHEBI:15378"/>
        <dbReference type="ChEBI" id="CHEBI:29985"/>
        <dbReference type="ChEBI" id="CHEBI:30616"/>
        <dbReference type="ChEBI" id="CHEBI:43474"/>
        <dbReference type="ChEBI" id="CHEBI:141005"/>
        <dbReference type="ChEBI" id="CHEBI:456216"/>
        <dbReference type="EC" id="6.3.2.17"/>
    </reaction>
</comment>
<evidence type="ECO:0000256" key="23">
    <source>
        <dbReference type="PIRNR" id="PIRNR001563"/>
    </source>
</evidence>
<keyword evidence="13 23" id="KW-0067">ATP-binding</keyword>
<evidence type="ECO:0000256" key="6">
    <source>
        <dbReference type="ARBA" id="ARBA00011245"/>
    </source>
</evidence>
<dbReference type="Pfam" id="PF08245">
    <property type="entry name" value="Mur_ligase_M"/>
    <property type="match status" value="1"/>
</dbReference>
<evidence type="ECO:0000256" key="3">
    <source>
        <dbReference type="ARBA" id="ARBA00004799"/>
    </source>
</evidence>
<keyword evidence="14" id="KW-0460">Magnesium</keyword>
<dbReference type="NCBIfam" id="NF008101">
    <property type="entry name" value="PRK10846.1"/>
    <property type="match status" value="1"/>
</dbReference>
<evidence type="ECO:0000256" key="19">
    <source>
        <dbReference type="ARBA" id="ARBA00047493"/>
    </source>
</evidence>
<comment type="cofactor">
    <cofactor evidence="1">
        <name>Mg(2+)</name>
        <dbReference type="ChEBI" id="CHEBI:18420"/>
    </cofactor>
</comment>
<dbReference type="GO" id="GO:0008841">
    <property type="term" value="F:dihydrofolate synthase activity"/>
    <property type="evidence" value="ECO:0007669"/>
    <property type="project" value="UniProtKB-EC"/>
</dbReference>
<reference evidence="26 27" key="1">
    <citation type="submission" date="2018-10" db="EMBL/GenBank/DDBJ databases">
        <title>Genomic Encyclopedia of Type Strains, Phase IV (KMG-IV): sequencing the most valuable type-strain genomes for metagenomic binning, comparative biology and taxonomic classification.</title>
        <authorList>
            <person name="Goeker M."/>
        </authorList>
    </citation>
    <scope>NUCLEOTIDE SEQUENCE [LARGE SCALE GENOMIC DNA]</scope>
    <source>
        <strain evidence="26 27">DSM 12769</strain>
    </source>
</reference>
<keyword evidence="12 23" id="KW-0547">Nucleotide-binding</keyword>
<comment type="catalytic activity">
    <reaction evidence="22">
        <text>7,8-dihydropteroate + L-glutamate + ATP = 7,8-dihydrofolate + ADP + phosphate + H(+)</text>
        <dbReference type="Rhea" id="RHEA:23584"/>
        <dbReference type="ChEBI" id="CHEBI:15378"/>
        <dbReference type="ChEBI" id="CHEBI:17839"/>
        <dbReference type="ChEBI" id="CHEBI:29985"/>
        <dbReference type="ChEBI" id="CHEBI:30616"/>
        <dbReference type="ChEBI" id="CHEBI:43474"/>
        <dbReference type="ChEBI" id="CHEBI:57451"/>
        <dbReference type="ChEBI" id="CHEBI:456216"/>
        <dbReference type="EC" id="6.3.2.12"/>
    </reaction>
</comment>
<accession>A0A498C5H0</accession>
<keyword evidence="15" id="KW-0289">Folate biosynthesis</keyword>
<comment type="pathway">
    <text evidence="4">Cofactor biosynthesis; tetrahydrofolylpolyglutamate biosynthesis.</text>
</comment>
<comment type="catalytic activity">
    <reaction evidence="20">
        <text>10-formyltetrahydrofolyl-(gamma-L-Glu)(n) + L-glutamate + ATP = 10-formyltetrahydrofolyl-(gamma-L-Glu)(n+1) + ADP + phosphate + H(+)</text>
        <dbReference type="Rhea" id="RHEA:51904"/>
        <dbReference type="Rhea" id="RHEA-COMP:13088"/>
        <dbReference type="Rhea" id="RHEA-COMP:14300"/>
        <dbReference type="ChEBI" id="CHEBI:15378"/>
        <dbReference type="ChEBI" id="CHEBI:29985"/>
        <dbReference type="ChEBI" id="CHEBI:30616"/>
        <dbReference type="ChEBI" id="CHEBI:43474"/>
        <dbReference type="ChEBI" id="CHEBI:134413"/>
        <dbReference type="ChEBI" id="CHEBI:456216"/>
        <dbReference type="EC" id="6.3.2.17"/>
    </reaction>
</comment>
<evidence type="ECO:0000256" key="7">
    <source>
        <dbReference type="ARBA" id="ARBA00013023"/>
    </source>
</evidence>
<dbReference type="InterPro" id="IPR036565">
    <property type="entry name" value="Mur-like_cat_sf"/>
</dbReference>
<comment type="function">
    <text evidence="2">Functions in two distinct reactions of the de novo folate biosynthetic pathway. Catalyzes the addition of a glutamate residue to dihydropteroate (7,8-dihydropteroate or H2Pte) to form dihydrofolate (7,8-dihydrofolate monoglutamate or H2Pte-Glu). Also catalyzes successive additions of L-glutamate to tetrahydrofolate or 10-formyltetrahydrofolate or 5,10-methylenetetrahydrofolate, leading to folylpolyglutamate derivatives.</text>
</comment>
<dbReference type="InterPro" id="IPR013221">
    <property type="entry name" value="Mur_ligase_cen"/>
</dbReference>
<evidence type="ECO:0000256" key="8">
    <source>
        <dbReference type="ARBA" id="ARBA00013025"/>
    </source>
</evidence>
<dbReference type="GO" id="GO:0046872">
    <property type="term" value="F:metal ion binding"/>
    <property type="evidence" value="ECO:0007669"/>
    <property type="project" value="UniProtKB-KW"/>
</dbReference>
<evidence type="ECO:0000256" key="20">
    <source>
        <dbReference type="ARBA" id="ARBA00047808"/>
    </source>
</evidence>
<keyword evidence="27" id="KW-1185">Reference proteome</keyword>
<evidence type="ECO:0000313" key="27">
    <source>
        <dbReference type="Proteomes" id="UP000275461"/>
    </source>
</evidence>
<dbReference type="GO" id="GO:0046654">
    <property type="term" value="P:tetrahydrofolate biosynthetic process"/>
    <property type="evidence" value="ECO:0007669"/>
    <property type="project" value="UniProtKB-UniPathway"/>
</dbReference>
<comment type="subunit">
    <text evidence="6">Monomer.</text>
</comment>
<dbReference type="GO" id="GO:0046656">
    <property type="term" value="P:folic acid biosynthetic process"/>
    <property type="evidence" value="ECO:0007669"/>
    <property type="project" value="UniProtKB-KW"/>
</dbReference>
<evidence type="ECO:0000256" key="9">
    <source>
        <dbReference type="ARBA" id="ARBA00019357"/>
    </source>
</evidence>
<dbReference type="Proteomes" id="UP000275461">
    <property type="component" value="Unassembled WGS sequence"/>
</dbReference>
<protein>
    <recommendedName>
        <fullName evidence="9">Dihydrofolate synthase/folylpolyglutamate synthase</fullName>
        <ecNumber evidence="7">6.3.2.12</ecNumber>
        <ecNumber evidence="8">6.3.2.17</ecNumber>
    </recommendedName>
    <alternativeName>
        <fullName evidence="18">Folylpoly-gamma-glutamate synthetase-dihydrofolate synthetase</fullName>
    </alternativeName>
    <alternativeName>
        <fullName evidence="16">Folylpolyglutamate synthetase</fullName>
    </alternativeName>
    <alternativeName>
        <fullName evidence="17">Tetrahydrofolylpolyglutamate synthase</fullName>
    </alternativeName>
</protein>
<keyword evidence="11" id="KW-0479">Metal-binding</keyword>
<evidence type="ECO:0000256" key="13">
    <source>
        <dbReference type="ARBA" id="ARBA00022840"/>
    </source>
</evidence>
<sequence>MADPCAPERTPAAARWGLADWLRWQEGLSPVEINPGLDRVQEVGSRLGVLNPACPVITVAGTNGKGSTTAYLEAILNAAGYRTAVYTSPHLLRYNERIRVAGEAVHDEIITAAFQWVDRAREGVPLTYFEFGTLAALSVFAAADCDVWLLEVGMGGRLDAVNAVDPDLAIITSIGVDHTEWLGNDREQIGAEKAGIMRPGRPVCLGQAKPPLSVRHRARELNAPVVAAGVDFRWRKQPQGWDWISIEKRINDLPLPALAGDVQIDNAAAAIAGLRQLSGRLPVDRWAITRGLRSARLPGHMERLHVDGVEWLFDVAHNEDSARVLAETLRSEPLAGQVIAVFAAMKRKALPGILDAMHGVIDQWLLPELADEQAQPPNVIARALEQRRGSGSVKVGSLTETLERLRRRARPADRVVVFGSYRTVEAVMRARRLCD</sequence>
<evidence type="ECO:0000313" key="26">
    <source>
        <dbReference type="EMBL" id="RLK50207.1"/>
    </source>
</evidence>
<dbReference type="EC" id="6.3.2.12" evidence="7"/>
<dbReference type="Pfam" id="PF02875">
    <property type="entry name" value="Mur_ligase_C"/>
    <property type="match status" value="1"/>
</dbReference>
<dbReference type="EC" id="6.3.2.17" evidence="8"/>
<dbReference type="NCBIfam" id="TIGR01499">
    <property type="entry name" value="folC"/>
    <property type="match status" value="1"/>
</dbReference>
<evidence type="ECO:0000256" key="1">
    <source>
        <dbReference type="ARBA" id="ARBA00001946"/>
    </source>
</evidence>
<comment type="pathway">
    <text evidence="3">Cofactor biosynthesis; tetrahydrofolate biosynthesis; 7,8-dihydrofolate from 2-amino-4-hydroxy-6-hydroxymethyl-7,8-dihydropteridine diphosphate and 4-aminobenzoate: step 2/2.</text>
</comment>
<evidence type="ECO:0000256" key="16">
    <source>
        <dbReference type="ARBA" id="ARBA00030048"/>
    </source>
</evidence>
<feature type="domain" description="Mur ligase central" evidence="25">
    <location>
        <begin position="59"/>
        <end position="198"/>
    </location>
</feature>
<evidence type="ECO:0000256" key="14">
    <source>
        <dbReference type="ARBA" id="ARBA00022842"/>
    </source>
</evidence>
<dbReference type="GO" id="GO:0005737">
    <property type="term" value="C:cytoplasm"/>
    <property type="evidence" value="ECO:0007669"/>
    <property type="project" value="TreeGrafter"/>
</dbReference>
<dbReference type="Gene3D" id="3.90.190.20">
    <property type="entry name" value="Mur ligase, C-terminal domain"/>
    <property type="match status" value="1"/>
</dbReference>
<evidence type="ECO:0000256" key="17">
    <source>
        <dbReference type="ARBA" id="ARBA00030592"/>
    </source>
</evidence>
<dbReference type="GO" id="GO:0005524">
    <property type="term" value="F:ATP binding"/>
    <property type="evidence" value="ECO:0007669"/>
    <property type="project" value="UniProtKB-KW"/>
</dbReference>
<dbReference type="Gene3D" id="3.40.1190.10">
    <property type="entry name" value="Mur-like, catalytic domain"/>
    <property type="match status" value="1"/>
</dbReference>
<comment type="catalytic activity">
    <reaction evidence="21">
        <text>(6R)-5,10-methylenetetrahydrofolyl-(gamma-L-Glu)(n) + L-glutamate + ATP = (6R)-5,10-methylenetetrahydrofolyl-(gamma-L-Glu)(n+1) + ADP + phosphate + H(+)</text>
        <dbReference type="Rhea" id="RHEA:51912"/>
        <dbReference type="Rhea" id="RHEA-COMP:13257"/>
        <dbReference type="Rhea" id="RHEA-COMP:13258"/>
        <dbReference type="ChEBI" id="CHEBI:15378"/>
        <dbReference type="ChEBI" id="CHEBI:29985"/>
        <dbReference type="ChEBI" id="CHEBI:30616"/>
        <dbReference type="ChEBI" id="CHEBI:43474"/>
        <dbReference type="ChEBI" id="CHEBI:136572"/>
        <dbReference type="ChEBI" id="CHEBI:456216"/>
        <dbReference type="EC" id="6.3.2.17"/>
    </reaction>
</comment>
<evidence type="ECO:0000256" key="10">
    <source>
        <dbReference type="ARBA" id="ARBA00022598"/>
    </source>
</evidence>
<keyword evidence="10 23" id="KW-0436">Ligase</keyword>
<evidence type="ECO:0000256" key="21">
    <source>
        <dbReference type="ARBA" id="ARBA00049035"/>
    </source>
</evidence>
<evidence type="ECO:0000256" key="12">
    <source>
        <dbReference type="ARBA" id="ARBA00022741"/>
    </source>
</evidence>
<dbReference type="InterPro" id="IPR001645">
    <property type="entry name" value="Folylpolyglutamate_synth"/>
</dbReference>
<organism evidence="26 27">
    <name type="scientific">Alkalispirillum mobile</name>
    <dbReference type="NCBI Taxonomy" id="85925"/>
    <lineage>
        <taxon>Bacteria</taxon>
        <taxon>Pseudomonadati</taxon>
        <taxon>Pseudomonadota</taxon>
        <taxon>Gammaproteobacteria</taxon>
        <taxon>Chromatiales</taxon>
        <taxon>Ectothiorhodospiraceae</taxon>
        <taxon>Alkalispirillum</taxon>
    </lineage>
</organism>
<dbReference type="PIRSF" id="PIRSF001563">
    <property type="entry name" value="Folylpolyglu_synth"/>
    <property type="match status" value="1"/>
</dbReference>
<dbReference type="UniPathway" id="UPA00077">
    <property type="reaction ID" value="UER00157"/>
</dbReference>
<comment type="similarity">
    <text evidence="5 23">Belongs to the folylpolyglutamate synthase family.</text>
</comment>
<dbReference type="InterPro" id="IPR004101">
    <property type="entry name" value="Mur_ligase_C"/>
</dbReference>
<dbReference type="EMBL" id="RCDA01000001">
    <property type="protein sequence ID" value="RLK50207.1"/>
    <property type="molecule type" value="Genomic_DNA"/>
</dbReference>
<evidence type="ECO:0000256" key="2">
    <source>
        <dbReference type="ARBA" id="ARBA00002714"/>
    </source>
</evidence>
<evidence type="ECO:0000259" key="24">
    <source>
        <dbReference type="Pfam" id="PF02875"/>
    </source>
</evidence>
<evidence type="ECO:0000256" key="11">
    <source>
        <dbReference type="ARBA" id="ARBA00022723"/>
    </source>
</evidence>